<evidence type="ECO:0000256" key="1">
    <source>
        <dbReference type="ARBA" id="ARBA00022741"/>
    </source>
</evidence>
<evidence type="ECO:0000313" key="4">
    <source>
        <dbReference type="EMBL" id="CAD9696427.1"/>
    </source>
</evidence>
<feature type="region of interest" description="Disordered" evidence="3">
    <location>
        <begin position="335"/>
        <end position="519"/>
    </location>
</feature>
<dbReference type="PROSITE" id="PS51420">
    <property type="entry name" value="RHO"/>
    <property type="match status" value="1"/>
</dbReference>
<dbReference type="PROSITE" id="PS51419">
    <property type="entry name" value="RAB"/>
    <property type="match status" value="1"/>
</dbReference>
<dbReference type="GO" id="GO:0007264">
    <property type="term" value="P:small GTPase-mediated signal transduction"/>
    <property type="evidence" value="ECO:0007669"/>
    <property type="project" value="InterPro"/>
</dbReference>
<evidence type="ECO:0000256" key="2">
    <source>
        <dbReference type="ARBA" id="ARBA00023134"/>
    </source>
</evidence>
<organism evidence="4">
    <name type="scientific">Rhizochromulina marina</name>
    <dbReference type="NCBI Taxonomy" id="1034831"/>
    <lineage>
        <taxon>Eukaryota</taxon>
        <taxon>Sar</taxon>
        <taxon>Stramenopiles</taxon>
        <taxon>Ochrophyta</taxon>
        <taxon>Dictyochophyceae</taxon>
        <taxon>Rhizochromulinales</taxon>
        <taxon>Rhizochromulina</taxon>
    </lineage>
</organism>
<dbReference type="SUPFAM" id="SSF52540">
    <property type="entry name" value="P-loop containing nucleoside triphosphate hydrolases"/>
    <property type="match status" value="1"/>
</dbReference>
<dbReference type="EMBL" id="HBHJ01020421">
    <property type="protein sequence ID" value="CAD9696427.1"/>
    <property type="molecule type" value="Transcribed_RNA"/>
</dbReference>
<dbReference type="Pfam" id="PF00071">
    <property type="entry name" value="Ras"/>
    <property type="match status" value="1"/>
</dbReference>
<sequence>MSAISVASTRQSDGTAVGEDDLFNLKVVCVGDYGCGKTSLCTAYTGTELPEDYVGPVFEIFETTAVVRGRTVNVGMWDTAGKEEFDRLRPLSYKQADLFLIVFSVVQPKSFENAQRKWIKEVKFHASDEVAIVMVGTMADMREDGAILRTLRDRGVSPVSYREAEEVAGAIGAQAYVECSAVTLDGVSAAVETAIGVVFRQLDGSAAIPSRLVSLEYSETMSDIETSTPGGVHPFSSKQDIAGDLAKAVAAEAEEGEAAGSGVSLTSLAPMEDEETTGSEAASPEPLVRQDSMYPQVFCSLDFQTTPEAASVDSGAMYPAVVALLGFRVTSAVVQEASQEEEHHRDAGEESEEEAEATAAPALPPEDPVAKPNLGRDEPVQGEGEAGPEDLQATSTTSVPQPEIEPDFTDAPGDLHQGETEEKEQAREKDEKELEGKGGEEMPRFEGKKIPAPQETKDEGLPQAVTSVVARDASEPSTTQATADALATPPASKETVLSSDSGDGAMSGASKPAGCCAVM</sequence>
<reference evidence="4" key="1">
    <citation type="submission" date="2021-01" db="EMBL/GenBank/DDBJ databases">
        <authorList>
            <person name="Corre E."/>
            <person name="Pelletier E."/>
            <person name="Niang G."/>
            <person name="Scheremetjew M."/>
            <person name="Finn R."/>
            <person name="Kale V."/>
            <person name="Holt S."/>
            <person name="Cochrane G."/>
            <person name="Meng A."/>
            <person name="Brown T."/>
            <person name="Cohen L."/>
        </authorList>
    </citation>
    <scope>NUCLEOTIDE SEQUENCE</scope>
    <source>
        <strain evidence="4">CCMP1243</strain>
    </source>
</reference>
<dbReference type="AlphaFoldDB" id="A0A7S2SCU1"/>
<dbReference type="CDD" id="cd00157">
    <property type="entry name" value="Rho"/>
    <property type="match status" value="1"/>
</dbReference>
<accession>A0A7S2SCU1</accession>
<feature type="region of interest" description="Disordered" evidence="3">
    <location>
        <begin position="252"/>
        <end position="288"/>
    </location>
</feature>
<dbReference type="SMART" id="SM00173">
    <property type="entry name" value="RAS"/>
    <property type="match status" value="1"/>
</dbReference>
<dbReference type="GO" id="GO:0005525">
    <property type="term" value="F:GTP binding"/>
    <property type="evidence" value="ECO:0007669"/>
    <property type="project" value="UniProtKB-KW"/>
</dbReference>
<evidence type="ECO:0000256" key="3">
    <source>
        <dbReference type="SAM" id="MobiDB-lite"/>
    </source>
</evidence>
<protein>
    <submittedName>
        <fullName evidence="4">Uncharacterized protein</fullName>
    </submittedName>
</protein>
<dbReference type="GO" id="GO:0003924">
    <property type="term" value="F:GTPase activity"/>
    <property type="evidence" value="ECO:0007669"/>
    <property type="project" value="InterPro"/>
</dbReference>
<dbReference type="Gene3D" id="3.40.50.300">
    <property type="entry name" value="P-loop containing nucleotide triphosphate hydrolases"/>
    <property type="match status" value="1"/>
</dbReference>
<dbReference type="SMART" id="SM00174">
    <property type="entry name" value="RHO"/>
    <property type="match status" value="1"/>
</dbReference>
<feature type="compositionally biased region" description="Low complexity" evidence="3">
    <location>
        <begin position="498"/>
        <end position="510"/>
    </location>
</feature>
<keyword evidence="1" id="KW-0547">Nucleotide-binding</keyword>
<proteinExistence type="predicted"/>
<feature type="compositionally biased region" description="Basic and acidic residues" evidence="3">
    <location>
        <begin position="416"/>
        <end position="460"/>
    </location>
</feature>
<dbReference type="PROSITE" id="PS51421">
    <property type="entry name" value="RAS"/>
    <property type="match status" value="1"/>
</dbReference>
<dbReference type="PANTHER" id="PTHR24072">
    <property type="entry name" value="RHO FAMILY GTPASE"/>
    <property type="match status" value="1"/>
</dbReference>
<dbReference type="InterPro" id="IPR003578">
    <property type="entry name" value="Small_GTPase_Rho"/>
</dbReference>
<name>A0A7S2SCU1_9STRA</name>
<dbReference type="PRINTS" id="PR00449">
    <property type="entry name" value="RASTRNSFRMNG"/>
</dbReference>
<dbReference type="NCBIfam" id="TIGR00231">
    <property type="entry name" value="small_GTP"/>
    <property type="match status" value="1"/>
</dbReference>
<dbReference type="InterPro" id="IPR027417">
    <property type="entry name" value="P-loop_NTPase"/>
</dbReference>
<gene>
    <name evidence="4" type="ORF">RMAR1173_LOCUS13523</name>
</gene>
<dbReference type="InterPro" id="IPR001806">
    <property type="entry name" value="Small_GTPase"/>
</dbReference>
<keyword evidence="2" id="KW-0342">GTP-binding</keyword>
<dbReference type="InterPro" id="IPR005225">
    <property type="entry name" value="Small_GTP-bd"/>
</dbReference>
<dbReference type="SMART" id="SM00175">
    <property type="entry name" value="RAB"/>
    <property type="match status" value="1"/>
</dbReference>